<dbReference type="InterPro" id="IPR012485">
    <property type="entry name" value="CENP-I"/>
</dbReference>
<dbReference type="RefSeq" id="XP_064672031.1">
    <property type="nucleotide sequence ID" value="XM_064817492.1"/>
</dbReference>
<evidence type="ECO:0000256" key="5">
    <source>
        <dbReference type="ARBA" id="ARBA00023242"/>
    </source>
</evidence>
<organism evidence="7 8">
    <name type="scientific">Canariomyces notabilis</name>
    <dbReference type="NCBI Taxonomy" id="2074819"/>
    <lineage>
        <taxon>Eukaryota</taxon>
        <taxon>Fungi</taxon>
        <taxon>Dikarya</taxon>
        <taxon>Ascomycota</taxon>
        <taxon>Pezizomycotina</taxon>
        <taxon>Sordariomycetes</taxon>
        <taxon>Sordariomycetidae</taxon>
        <taxon>Sordariales</taxon>
        <taxon>Chaetomiaceae</taxon>
        <taxon>Canariomyces</taxon>
    </lineage>
</organism>
<evidence type="ECO:0000256" key="6">
    <source>
        <dbReference type="ARBA" id="ARBA00023328"/>
    </source>
</evidence>
<protein>
    <submittedName>
        <fullName evidence="7">Mis6-domain-containing protein</fullName>
    </submittedName>
</protein>
<gene>
    <name evidence="7" type="ORF">N656DRAFT_796114</name>
</gene>
<evidence type="ECO:0000313" key="7">
    <source>
        <dbReference type="EMBL" id="KAK4114461.1"/>
    </source>
</evidence>
<keyword evidence="6" id="KW-0137">Centromere</keyword>
<keyword evidence="5" id="KW-0539">Nucleus</keyword>
<dbReference type="PANTHER" id="PTHR48208">
    <property type="entry name" value="CENTROMERE PROTEIN I"/>
    <property type="match status" value="1"/>
</dbReference>
<evidence type="ECO:0000313" key="8">
    <source>
        <dbReference type="Proteomes" id="UP001302812"/>
    </source>
</evidence>
<dbReference type="CDD" id="cd22647">
    <property type="entry name" value="CTF3_NTD_HEAT"/>
    <property type="match status" value="1"/>
</dbReference>
<comment type="subcellular location">
    <subcellularLocation>
        <location evidence="2">Chromosome</location>
        <location evidence="2">Centromere</location>
    </subcellularLocation>
    <subcellularLocation>
        <location evidence="1">Nucleus</location>
    </subcellularLocation>
</comment>
<keyword evidence="8" id="KW-1185">Reference proteome</keyword>
<dbReference type="GO" id="GO:0034080">
    <property type="term" value="P:CENP-A containing chromatin assembly"/>
    <property type="evidence" value="ECO:0007669"/>
    <property type="project" value="TreeGrafter"/>
</dbReference>
<sequence>MSSDNLDDLIEDLEAASKLPAKQRKTGIKSTIERAAAILYERGAFPHELIRLVDLLTIRNHLDQASLAVLVRNLYPSAKVGDDTVLRFVGALGHGHLKPSLPLQALFLRWLVMVYHLLENPAVLSQAYAVLFNLLDTAAIRPQLCHVLALVTRRKHVRPFRIQAILNLARQTGGDPHLTGLLRVFKNYYPEIIVGEVTKGRAAVFKHPDTQWCARLDEIQQQHSASHDGTAVRNGFAVSHALGSRLKGAKAMFPTVHTLHAQENSVTLEETDSAETFVKQLDKIELPTQLVAVFADPLLQKFLLLRPDAEASSRISNWLMACLADVAGGDADSDLLADMLEVVHDYVLRVKMLPPLLLTFFGQFLRVWDGSDKRDMVLETLSFVPMTDFQRLYQILQPLEDSMLDGTAACQVSLLKFYTLLVRRWTIAIEASEPFVSLPVGCVTDLIEHVNKLALTLTQTSPTVGVYLDILDFYESTAAIYAKPPLLQHVFITIPPPLLVYLLHFSPSLAVVSRLCGILAIYKRAWEAVTSPSVARQLTPREREQINSFNGFLMDLCNCLWRGRAFATTDTNAQGCRIPQSVQPVLASYVRRTDPDLSLGFIFGLSHSPILCLQSISYVRELEDADTNVRLRHTGPVTQTSLSQLANRGGLRLPWQEYRSGVLGYLEAKGFPGIPELMYNTMKNLMKTRKG</sequence>
<comment type="caution">
    <text evidence="7">The sequence shown here is derived from an EMBL/GenBank/DDBJ whole genome shotgun (WGS) entry which is preliminary data.</text>
</comment>
<evidence type="ECO:0000256" key="1">
    <source>
        <dbReference type="ARBA" id="ARBA00004123"/>
    </source>
</evidence>
<name>A0AAN6THD1_9PEZI</name>
<dbReference type="GO" id="GO:0000939">
    <property type="term" value="C:inner kinetochore"/>
    <property type="evidence" value="ECO:0007669"/>
    <property type="project" value="TreeGrafter"/>
</dbReference>
<evidence type="ECO:0000256" key="3">
    <source>
        <dbReference type="ARBA" id="ARBA00005470"/>
    </source>
</evidence>
<reference evidence="7" key="2">
    <citation type="submission" date="2023-05" db="EMBL/GenBank/DDBJ databases">
        <authorList>
            <consortium name="Lawrence Berkeley National Laboratory"/>
            <person name="Steindorff A."/>
            <person name="Hensen N."/>
            <person name="Bonometti L."/>
            <person name="Westerberg I."/>
            <person name="Brannstrom I.O."/>
            <person name="Guillou S."/>
            <person name="Cros-Aarteil S."/>
            <person name="Calhoun S."/>
            <person name="Haridas S."/>
            <person name="Kuo A."/>
            <person name="Mondo S."/>
            <person name="Pangilinan J."/>
            <person name="Riley R."/>
            <person name="Labutti K."/>
            <person name="Andreopoulos B."/>
            <person name="Lipzen A."/>
            <person name="Chen C."/>
            <person name="Yanf M."/>
            <person name="Daum C."/>
            <person name="Ng V."/>
            <person name="Clum A."/>
            <person name="Ohm R."/>
            <person name="Martin F."/>
            <person name="Silar P."/>
            <person name="Natvig D."/>
            <person name="Lalanne C."/>
            <person name="Gautier V."/>
            <person name="Ament-Velasquez S.L."/>
            <person name="Kruys A."/>
            <person name="Hutchinson M.I."/>
            <person name="Powell A.J."/>
            <person name="Barry K."/>
            <person name="Miller A.N."/>
            <person name="Grigoriev I.V."/>
            <person name="Debuchy R."/>
            <person name="Gladieux P."/>
            <person name="Thoren M.H."/>
            <person name="Johannesson H."/>
        </authorList>
    </citation>
    <scope>NUCLEOTIDE SEQUENCE</scope>
    <source>
        <strain evidence="7">CBS 508.74</strain>
    </source>
</reference>
<dbReference type="PANTHER" id="PTHR48208:SF2">
    <property type="entry name" value="CENTROMERE PROTEIN I"/>
    <property type="match status" value="1"/>
</dbReference>
<proteinExistence type="inferred from homology"/>
<dbReference type="Proteomes" id="UP001302812">
    <property type="component" value="Unassembled WGS sequence"/>
</dbReference>
<dbReference type="GeneID" id="89941617"/>
<dbReference type="GO" id="GO:0000070">
    <property type="term" value="P:mitotic sister chromatid segregation"/>
    <property type="evidence" value="ECO:0007669"/>
    <property type="project" value="TreeGrafter"/>
</dbReference>
<dbReference type="EMBL" id="MU853336">
    <property type="protein sequence ID" value="KAK4114461.1"/>
    <property type="molecule type" value="Genomic_DNA"/>
</dbReference>
<reference evidence="7" key="1">
    <citation type="journal article" date="2023" name="Mol. Phylogenet. Evol.">
        <title>Genome-scale phylogeny and comparative genomics of the fungal order Sordariales.</title>
        <authorList>
            <person name="Hensen N."/>
            <person name="Bonometti L."/>
            <person name="Westerberg I."/>
            <person name="Brannstrom I.O."/>
            <person name="Guillou S."/>
            <person name="Cros-Aarteil S."/>
            <person name="Calhoun S."/>
            <person name="Haridas S."/>
            <person name="Kuo A."/>
            <person name="Mondo S."/>
            <person name="Pangilinan J."/>
            <person name="Riley R."/>
            <person name="LaButti K."/>
            <person name="Andreopoulos B."/>
            <person name="Lipzen A."/>
            <person name="Chen C."/>
            <person name="Yan M."/>
            <person name="Daum C."/>
            <person name="Ng V."/>
            <person name="Clum A."/>
            <person name="Steindorff A."/>
            <person name="Ohm R.A."/>
            <person name="Martin F."/>
            <person name="Silar P."/>
            <person name="Natvig D.O."/>
            <person name="Lalanne C."/>
            <person name="Gautier V."/>
            <person name="Ament-Velasquez S.L."/>
            <person name="Kruys A."/>
            <person name="Hutchinson M.I."/>
            <person name="Powell A.J."/>
            <person name="Barry K."/>
            <person name="Miller A.N."/>
            <person name="Grigoriev I.V."/>
            <person name="Debuchy R."/>
            <person name="Gladieux P."/>
            <person name="Hiltunen Thoren M."/>
            <person name="Johannesson H."/>
        </authorList>
    </citation>
    <scope>NUCLEOTIDE SEQUENCE</scope>
    <source>
        <strain evidence="7">CBS 508.74</strain>
    </source>
</reference>
<dbReference type="AlphaFoldDB" id="A0AAN6THD1"/>
<dbReference type="GO" id="GO:0005634">
    <property type="term" value="C:nucleus"/>
    <property type="evidence" value="ECO:0007669"/>
    <property type="project" value="UniProtKB-SubCell"/>
</dbReference>
<accession>A0AAN6THD1</accession>
<dbReference type="Pfam" id="PF07778">
    <property type="entry name" value="CENP-I"/>
    <property type="match status" value="1"/>
</dbReference>
<evidence type="ECO:0000256" key="4">
    <source>
        <dbReference type="ARBA" id="ARBA00022454"/>
    </source>
</evidence>
<evidence type="ECO:0000256" key="2">
    <source>
        <dbReference type="ARBA" id="ARBA00004584"/>
    </source>
</evidence>
<comment type="similarity">
    <text evidence="3">Belongs to the CENP-I/CTF3 family.</text>
</comment>
<keyword evidence="4" id="KW-0158">Chromosome</keyword>